<proteinExistence type="predicted"/>
<evidence type="ECO:0000313" key="1">
    <source>
        <dbReference type="EMBL" id="KAI7987640.1"/>
    </source>
</evidence>
<reference evidence="1 2" key="1">
    <citation type="journal article" date="2022" name="Plant J.">
        <title>Chromosome-level genome of Camellia lanceoleosa provides a valuable resource for understanding genome evolution and self-incompatibility.</title>
        <authorList>
            <person name="Gong W."/>
            <person name="Xiao S."/>
            <person name="Wang L."/>
            <person name="Liao Z."/>
            <person name="Chang Y."/>
            <person name="Mo W."/>
            <person name="Hu G."/>
            <person name="Li W."/>
            <person name="Zhao G."/>
            <person name="Zhu H."/>
            <person name="Hu X."/>
            <person name="Ji K."/>
            <person name="Xiang X."/>
            <person name="Song Q."/>
            <person name="Yuan D."/>
            <person name="Jin S."/>
            <person name="Zhang L."/>
        </authorList>
    </citation>
    <scope>NUCLEOTIDE SEQUENCE [LARGE SCALE GENOMIC DNA]</scope>
    <source>
        <strain evidence="1">SQ_2022a</strain>
    </source>
</reference>
<comment type="caution">
    <text evidence="1">The sequence shown here is derived from an EMBL/GenBank/DDBJ whole genome shotgun (WGS) entry which is preliminary data.</text>
</comment>
<dbReference type="Proteomes" id="UP001060215">
    <property type="component" value="Chromosome 14"/>
</dbReference>
<protein>
    <submittedName>
        <fullName evidence="1">Uncharacterized protein</fullName>
    </submittedName>
</protein>
<organism evidence="1 2">
    <name type="scientific">Camellia lanceoleosa</name>
    <dbReference type="NCBI Taxonomy" id="1840588"/>
    <lineage>
        <taxon>Eukaryota</taxon>
        <taxon>Viridiplantae</taxon>
        <taxon>Streptophyta</taxon>
        <taxon>Embryophyta</taxon>
        <taxon>Tracheophyta</taxon>
        <taxon>Spermatophyta</taxon>
        <taxon>Magnoliopsida</taxon>
        <taxon>eudicotyledons</taxon>
        <taxon>Gunneridae</taxon>
        <taxon>Pentapetalae</taxon>
        <taxon>asterids</taxon>
        <taxon>Ericales</taxon>
        <taxon>Theaceae</taxon>
        <taxon>Camellia</taxon>
    </lineage>
</organism>
<keyword evidence="2" id="KW-1185">Reference proteome</keyword>
<evidence type="ECO:0000313" key="2">
    <source>
        <dbReference type="Proteomes" id="UP001060215"/>
    </source>
</evidence>
<name>A0ACC0FH64_9ERIC</name>
<dbReference type="EMBL" id="CM045771">
    <property type="protein sequence ID" value="KAI7987640.1"/>
    <property type="molecule type" value="Genomic_DNA"/>
</dbReference>
<gene>
    <name evidence="1" type="ORF">LOK49_LG13G00022</name>
</gene>
<sequence length="118" mass="12945">MASGATYAQRLDGSRILAIHTKYRDFATFFIGARAEISVAESRLVLRSVLGAIRRVLLFRRNGATPRGSGAAGLSRSGRQEGGSRRTARLHCRASPARAGQRYNRDKFAGRSFPGHRQ</sequence>
<accession>A0ACC0FH64</accession>